<dbReference type="PROSITE" id="PS50011">
    <property type="entry name" value="PROTEIN_KINASE_DOM"/>
    <property type="match status" value="1"/>
</dbReference>
<dbReference type="PANTHER" id="PTHR44329:SF214">
    <property type="entry name" value="PROTEIN KINASE DOMAIN-CONTAINING PROTEIN"/>
    <property type="match status" value="1"/>
</dbReference>
<dbReference type="EMBL" id="JAPFFF010000031">
    <property type="protein sequence ID" value="KAK8845226.1"/>
    <property type="molecule type" value="Genomic_DNA"/>
</dbReference>
<evidence type="ECO:0000313" key="3">
    <source>
        <dbReference type="Proteomes" id="UP001470230"/>
    </source>
</evidence>
<protein>
    <recommendedName>
        <fullName evidence="1">Protein kinase domain-containing protein</fullName>
    </recommendedName>
</protein>
<gene>
    <name evidence="2" type="ORF">M9Y10_021410</name>
</gene>
<accession>A0ABR2HES2</accession>
<dbReference type="Proteomes" id="UP001470230">
    <property type="component" value="Unassembled WGS sequence"/>
</dbReference>
<comment type="caution">
    <text evidence="2">The sequence shown here is derived from an EMBL/GenBank/DDBJ whole genome shotgun (WGS) entry which is preliminary data.</text>
</comment>
<dbReference type="InterPro" id="IPR051681">
    <property type="entry name" value="Ser/Thr_Kinases-Pseudokinases"/>
</dbReference>
<dbReference type="InterPro" id="IPR000719">
    <property type="entry name" value="Prot_kinase_dom"/>
</dbReference>
<evidence type="ECO:0000259" key="1">
    <source>
        <dbReference type="PROSITE" id="PS50011"/>
    </source>
</evidence>
<evidence type="ECO:0000313" key="2">
    <source>
        <dbReference type="EMBL" id="KAK8845226.1"/>
    </source>
</evidence>
<dbReference type="Gene3D" id="1.10.510.10">
    <property type="entry name" value="Transferase(Phosphotransferase) domain 1"/>
    <property type="match status" value="1"/>
</dbReference>
<proteinExistence type="predicted"/>
<dbReference type="InterPro" id="IPR011009">
    <property type="entry name" value="Kinase-like_dom_sf"/>
</dbReference>
<dbReference type="SUPFAM" id="SSF52058">
    <property type="entry name" value="L domain-like"/>
    <property type="match status" value="1"/>
</dbReference>
<dbReference type="InterPro" id="IPR032675">
    <property type="entry name" value="LRR_dom_sf"/>
</dbReference>
<feature type="domain" description="Protein kinase" evidence="1">
    <location>
        <begin position="10"/>
        <end position="281"/>
    </location>
</feature>
<sequence>MGDFLNLHDFTIKEEIGKGALGKVYKIAKTSTGKIYAAKVSLTEYTDDKKAFTTTLKQEISIISQLNHPCILKLIGYSPTNFKQESYPVIVTEYAPNGSLENILQLERQSLSPTLWNDTKKLINIYGIASAMSFLHDHDIIHKDLKPSNILEDDYLFPKITDFGLSKINQKNDDKSTPGTKGAPFYIAPENWENKDYSKASDVYSFSMIVYEILTLEEPFKNYSIPDYFSKVIQKGDRPEFKSPIAPCYKELIERCWSQNKEERPSFKEILSTLKTKQEFITNGIDKGEFFDYIDLIDNHGNSFDPSKKFQKVVAANKEELEKNLTDFQKLSRIKGYEKLPKEIRDFFESEMNNSKYDKKTIKISSEVTKKIYDNGLFQSQDFKNVIEFFNTILVDVEYDIDTVHDFKSIYNSLIDLRQNESNVVKINIITSYISNIKEFLQQKEATFSVSVSSSVKSICENAFNECSLMTQITIPNSVTSFKSNAFSECSLLEQISIPSSLTEIGEACFFQCSSITTFSIPSKITKINDFTFQQCSKLSKITIPSSVTSIGDYAFDKCVMLSELSIPSSVSKIGDFAFRECLSLKHVIFDIHSSLTSIGDFAFRGCVSLTIMEFPQYVTSIGEFAFKNCSSLFNISLSYNVSSVGNNAFEGCDSLAQITIPFTAPLKKAGQEDTSIISQIMNPTAAKRKIIGIGTEVKIVKSTKCCIY</sequence>
<dbReference type="InterPro" id="IPR001245">
    <property type="entry name" value="Ser-Thr/Tyr_kinase_cat_dom"/>
</dbReference>
<dbReference type="InterPro" id="IPR026906">
    <property type="entry name" value="LRR_5"/>
</dbReference>
<dbReference type="Pfam" id="PF13306">
    <property type="entry name" value="LRR_5"/>
    <property type="match status" value="1"/>
</dbReference>
<dbReference type="PANTHER" id="PTHR44329">
    <property type="entry name" value="SERINE/THREONINE-PROTEIN KINASE TNNI3K-RELATED"/>
    <property type="match status" value="1"/>
</dbReference>
<organism evidence="2 3">
    <name type="scientific">Tritrichomonas musculus</name>
    <dbReference type="NCBI Taxonomy" id="1915356"/>
    <lineage>
        <taxon>Eukaryota</taxon>
        <taxon>Metamonada</taxon>
        <taxon>Parabasalia</taxon>
        <taxon>Tritrichomonadida</taxon>
        <taxon>Tritrichomonadidae</taxon>
        <taxon>Tritrichomonas</taxon>
    </lineage>
</organism>
<name>A0ABR2HES2_9EUKA</name>
<reference evidence="2 3" key="1">
    <citation type="submission" date="2024-04" db="EMBL/GenBank/DDBJ databases">
        <title>Tritrichomonas musculus Genome.</title>
        <authorList>
            <person name="Alves-Ferreira E."/>
            <person name="Grigg M."/>
            <person name="Lorenzi H."/>
            <person name="Galac M."/>
        </authorList>
    </citation>
    <scope>NUCLEOTIDE SEQUENCE [LARGE SCALE GENOMIC DNA]</scope>
    <source>
        <strain evidence="2 3">EAF2021</strain>
    </source>
</reference>
<dbReference type="Pfam" id="PF00069">
    <property type="entry name" value="Pkinase"/>
    <property type="match status" value="1"/>
</dbReference>
<dbReference type="SUPFAM" id="SSF56112">
    <property type="entry name" value="Protein kinase-like (PK-like)"/>
    <property type="match status" value="1"/>
</dbReference>
<dbReference type="SMART" id="SM00220">
    <property type="entry name" value="S_TKc"/>
    <property type="match status" value="1"/>
</dbReference>
<dbReference type="PRINTS" id="PR00109">
    <property type="entry name" value="TYRKINASE"/>
</dbReference>
<keyword evidence="3" id="KW-1185">Reference proteome</keyword>
<dbReference type="Gene3D" id="3.80.10.10">
    <property type="entry name" value="Ribonuclease Inhibitor"/>
    <property type="match status" value="2"/>
</dbReference>